<keyword evidence="1" id="KW-0175">Coiled coil</keyword>
<feature type="region of interest" description="Disordered" evidence="2">
    <location>
        <begin position="1"/>
        <end position="159"/>
    </location>
</feature>
<feature type="coiled-coil region" evidence="1">
    <location>
        <begin position="170"/>
        <end position="197"/>
    </location>
</feature>
<feature type="compositionally biased region" description="Basic residues" evidence="2">
    <location>
        <begin position="55"/>
        <end position="71"/>
    </location>
</feature>
<feature type="domain" description="DUF6570" evidence="3">
    <location>
        <begin position="293"/>
        <end position="434"/>
    </location>
</feature>
<dbReference type="Proteomes" id="UP000266841">
    <property type="component" value="Unassembled WGS sequence"/>
</dbReference>
<gene>
    <name evidence="4" type="ORF">THAOC_19525</name>
</gene>
<dbReference type="Pfam" id="PF20209">
    <property type="entry name" value="DUF6570"/>
    <property type="match status" value="1"/>
</dbReference>
<evidence type="ECO:0000256" key="1">
    <source>
        <dbReference type="SAM" id="Coils"/>
    </source>
</evidence>
<dbReference type="OrthoDB" id="100208at2759"/>
<evidence type="ECO:0000313" key="5">
    <source>
        <dbReference type="Proteomes" id="UP000266841"/>
    </source>
</evidence>
<evidence type="ECO:0000259" key="3">
    <source>
        <dbReference type="Pfam" id="PF20209"/>
    </source>
</evidence>
<dbReference type="AlphaFoldDB" id="K0SGR6"/>
<feature type="compositionally biased region" description="Basic and acidic residues" evidence="2">
    <location>
        <begin position="81"/>
        <end position="95"/>
    </location>
</feature>
<comment type="caution">
    <text evidence="4">The sequence shown here is derived from an EMBL/GenBank/DDBJ whole genome shotgun (WGS) entry which is preliminary data.</text>
</comment>
<accession>K0SGR6</accession>
<name>K0SGR6_THAOC</name>
<proteinExistence type="predicted"/>
<dbReference type="InterPro" id="IPR046700">
    <property type="entry name" value="DUF6570"/>
</dbReference>
<sequence>MNRGATHTEMSAQRVAGRPQPPNFYAKEKEKEDECHLWGVDYEPPRENESDTQTKNRRLRLTRAIKQRKNPAAHEATLAARRFERESERCSDPAGHEASLVADSARKRSRYQSKSPSKRPRDDSDGKLPASPDRGEAMDIDGESTASPDRGKAAGDRAKAKNKYEFEKFAKGADEQIRKAEREAKKFDQRYRLGESNKFKVSTCAVCDRLIIGTAKYCFIAKEDIKSKADRIGCASYESFYGDGSLPDLLKKQYEVKGYEGLLLSKRATSDDKGIYACESCKISLNRDYEAPPKYAIANGFVIGHLPKKIEYKKGDAIVTVDVPEALTSDVLCAILSPKRPFAFCISYFGGAHKSVRGHVTFFETDLSHVGEAASLFNRPGANPHIYCVLCGRMTKDQKELARKKAALDTEKLMALLTWYKEKSGHPAYANIVLPTTEFAAPTFIEDPENEHNTDKSGGDKVKENTFVGTTHSFPSNSPKQDTGIFGTNKEFTLAMLNGTAPTMIVSGGNHVNVKDIKLEDVCPIQFPFGLGGPSMKRRNRVSATGCYQHYTKLSLIEDF</sequence>
<dbReference type="EMBL" id="AGNL01021428">
    <property type="protein sequence ID" value="EJK60171.1"/>
    <property type="molecule type" value="Genomic_DNA"/>
</dbReference>
<evidence type="ECO:0000256" key="2">
    <source>
        <dbReference type="SAM" id="MobiDB-lite"/>
    </source>
</evidence>
<feature type="compositionally biased region" description="Basic and acidic residues" evidence="2">
    <location>
        <begin position="149"/>
        <end position="159"/>
    </location>
</feature>
<feature type="compositionally biased region" description="Basic and acidic residues" evidence="2">
    <location>
        <begin position="26"/>
        <end position="36"/>
    </location>
</feature>
<keyword evidence="5" id="KW-1185">Reference proteome</keyword>
<evidence type="ECO:0000313" key="4">
    <source>
        <dbReference type="EMBL" id="EJK60171.1"/>
    </source>
</evidence>
<reference evidence="4 5" key="1">
    <citation type="journal article" date="2012" name="Genome Biol.">
        <title>Genome and low-iron response of an oceanic diatom adapted to chronic iron limitation.</title>
        <authorList>
            <person name="Lommer M."/>
            <person name="Specht M."/>
            <person name="Roy A.S."/>
            <person name="Kraemer L."/>
            <person name="Andreson R."/>
            <person name="Gutowska M.A."/>
            <person name="Wolf J."/>
            <person name="Bergner S.V."/>
            <person name="Schilhabel M.B."/>
            <person name="Klostermeier U.C."/>
            <person name="Beiko R.G."/>
            <person name="Rosenstiel P."/>
            <person name="Hippler M."/>
            <person name="Laroche J."/>
        </authorList>
    </citation>
    <scope>NUCLEOTIDE SEQUENCE [LARGE SCALE GENOMIC DNA]</scope>
    <source>
        <strain evidence="4 5">CCMP1005</strain>
    </source>
</reference>
<protein>
    <recommendedName>
        <fullName evidence="3">DUF6570 domain-containing protein</fullName>
    </recommendedName>
</protein>
<organism evidence="4 5">
    <name type="scientific">Thalassiosira oceanica</name>
    <name type="common">Marine diatom</name>
    <dbReference type="NCBI Taxonomy" id="159749"/>
    <lineage>
        <taxon>Eukaryota</taxon>
        <taxon>Sar</taxon>
        <taxon>Stramenopiles</taxon>
        <taxon>Ochrophyta</taxon>
        <taxon>Bacillariophyta</taxon>
        <taxon>Coscinodiscophyceae</taxon>
        <taxon>Thalassiosirophycidae</taxon>
        <taxon>Thalassiosirales</taxon>
        <taxon>Thalassiosiraceae</taxon>
        <taxon>Thalassiosira</taxon>
    </lineage>
</organism>
<feature type="compositionally biased region" description="Basic and acidic residues" evidence="2">
    <location>
        <begin position="43"/>
        <end position="54"/>
    </location>
</feature>